<dbReference type="InterPro" id="IPR012925">
    <property type="entry name" value="TipAS_dom"/>
</dbReference>
<dbReference type="GO" id="GO:0003700">
    <property type="term" value="F:DNA-binding transcription factor activity"/>
    <property type="evidence" value="ECO:0007669"/>
    <property type="project" value="InterPro"/>
</dbReference>
<dbReference type="PANTHER" id="PTHR30204:SF90">
    <property type="entry name" value="HTH-TYPE TRANSCRIPTIONAL ACTIVATOR MTA"/>
    <property type="match status" value="1"/>
</dbReference>
<feature type="domain" description="HTH merR-type" evidence="6">
    <location>
        <begin position="3"/>
        <end position="72"/>
    </location>
</feature>
<dbReference type="SUPFAM" id="SSF46955">
    <property type="entry name" value="Putative DNA-binding domain"/>
    <property type="match status" value="1"/>
</dbReference>
<gene>
    <name evidence="7" type="ORF">B0I28_11615</name>
</gene>
<dbReference type="InterPro" id="IPR009061">
    <property type="entry name" value="DNA-bd_dom_put_sf"/>
</dbReference>
<proteinExistence type="predicted"/>
<evidence type="ECO:0000256" key="1">
    <source>
        <dbReference type="ARBA" id="ARBA00023015"/>
    </source>
</evidence>
<dbReference type="PRINTS" id="PR00040">
    <property type="entry name" value="HTHMERR"/>
</dbReference>
<evidence type="ECO:0000259" key="6">
    <source>
        <dbReference type="PROSITE" id="PS50937"/>
    </source>
</evidence>
<dbReference type="PROSITE" id="PS50937">
    <property type="entry name" value="HTH_MERR_2"/>
    <property type="match status" value="1"/>
</dbReference>
<feature type="coiled-coil region" evidence="5">
    <location>
        <begin position="77"/>
        <end position="107"/>
    </location>
</feature>
<evidence type="ECO:0000313" key="8">
    <source>
        <dbReference type="Proteomes" id="UP000238176"/>
    </source>
</evidence>
<evidence type="ECO:0000256" key="5">
    <source>
        <dbReference type="SAM" id="Coils"/>
    </source>
</evidence>
<name>A0A2T0U815_9ACTN</name>
<keyword evidence="1" id="KW-0805">Transcription regulation</keyword>
<dbReference type="Gene3D" id="1.10.1660.10">
    <property type="match status" value="1"/>
</dbReference>
<dbReference type="EMBL" id="PVTJ01000016">
    <property type="protein sequence ID" value="PRY54054.1"/>
    <property type="molecule type" value="Genomic_DNA"/>
</dbReference>
<dbReference type="InterPro" id="IPR036244">
    <property type="entry name" value="TipA-like_antibiotic-bd"/>
</dbReference>
<dbReference type="PANTHER" id="PTHR30204">
    <property type="entry name" value="REDOX-CYCLING DRUG-SENSING TRANSCRIPTIONAL ACTIVATOR SOXR"/>
    <property type="match status" value="1"/>
</dbReference>
<dbReference type="InterPro" id="IPR047057">
    <property type="entry name" value="MerR_fam"/>
</dbReference>
<comment type="caution">
    <text evidence="7">The sequence shown here is derived from an EMBL/GenBank/DDBJ whole genome shotgun (WGS) entry which is preliminary data.</text>
</comment>
<dbReference type="Gene3D" id="1.10.490.50">
    <property type="entry name" value="Antibiotic binding domain of TipA-like multidrug resistance regulators"/>
    <property type="match status" value="1"/>
</dbReference>
<dbReference type="Pfam" id="PF07739">
    <property type="entry name" value="TipAS"/>
    <property type="match status" value="1"/>
</dbReference>
<dbReference type="OrthoDB" id="9809391at2"/>
<protein>
    <submittedName>
        <fullName evidence="7">DNA-binding transcriptional MerR regulator</fullName>
    </submittedName>
</protein>
<dbReference type="RefSeq" id="WP_106366812.1">
    <property type="nucleotide sequence ID" value="NZ_PVTJ01000016.1"/>
</dbReference>
<keyword evidence="4" id="KW-0804">Transcription</keyword>
<dbReference type="Proteomes" id="UP000238176">
    <property type="component" value="Unassembled WGS sequence"/>
</dbReference>
<keyword evidence="3" id="KW-0010">Activator</keyword>
<dbReference type="InterPro" id="IPR000551">
    <property type="entry name" value="MerR-type_HTH_dom"/>
</dbReference>
<evidence type="ECO:0000313" key="7">
    <source>
        <dbReference type="EMBL" id="PRY54054.1"/>
    </source>
</evidence>
<sequence length="252" mass="27523">MRTWTTTEVTRLTGVTSRTLRHYDAIGILEPVATGHGGLRRYGEAELLRLQRILLLKRLGLRLDVIAEIVDGALPEADALKRHAEQLDEERERLDRLADTVAATIRQLEGDQTMTPETWFDGLDAGKQAEYEAEARRRWGDAAVDASDTAVRAMPEAERRAIPAKFDELHRRLAALKEAGEPADSAAVQAVVADHYAFIAKLWGTAPTAEAYSGLAALYTDDPAFAATYDAVAEGLATYLRAGMDAYAAASL</sequence>
<accession>A0A2T0U815</accession>
<dbReference type="GO" id="GO:0003677">
    <property type="term" value="F:DNA binding"/>
    <property type="evidence" value="ECO:0007669"/>
    <property type="project" value="UniProtKB-KW"/>
</dbReference>
<keyword evidence="2 7" id="KW-0238">DNA-binding</keyword>
<reference evidence="7 8" key="1">
    <citation type="submission" date="2018-03" db="EMBL/GenBank/DDBJ databases">
        <title>Genomic Encyclopedia of Type Strains, Phase III (KMG-III): the genomes of soil and plant-associated and newly described type strains.</title>
        <authorList>
            <person name="Whitman W."/>
        </authorList>
    </citation>
    <scope>NUCLEOTIDE SEQUENCE [LARGE SCALE GENOMIC DNA]</scope>
    <source>
        <strain evidence="7 8">CGMCC 4.7067</strain>
    </source>
</reference>
<organism evidence="7 8">
    <name type="scientific">Glycomyces artemisiae</name>
    <dbReference type="NCBI Taxonomy" id="1076443"/>
    <lineage>
        <taxon>Bacteria</taxon>
        <taxon>Bacillati</taxon>
        <taxon>Actinomycetota</taxon>
        <taxon>Actinomycetes</taxon>
        <taxon>Glycomycetales</taxon>
        <taxon>Glycomycetaceae</taxon>
        <taxon>Glycomyces</taxon>
    </lineage>
</organism>
<evidence type="ECO:0000256" key="3">
    <source>
        <dbReference type="ARBA" id="ARBA00023159"/>
    </source>
</evidence>
<dbReference type="SUPFAM" id="SSF89082">
    <property type="entry name" value="Antibiotic binding domain of TipA-like multidrug resistance regulators"/>
    <property type="match status" value="1"/>
</dbReference>
<evidence type="ECO:0000256" key="2">
    <source>
        <dbReference type="ARBA" id="ARBA00023125"/>
    </source>
</evidence>
<keyword evidence="5" id="KW-0175">Coiled coil</keyword>
<keyword evidence="8" id="KW-1185">Reference proteome</keyword>
<evidence type="ECO:0000256" key="4">
    <source>
        <dbReference type="ARBA" id="ARBA00023163"/>
    </source>
</evidence>
<dbReference type="SMART" id="SM00422">
    <property type="entry name" value="HTH_MERR"/>
    <property type="match status" value="1"/>
</dbReference>
<dbReference type="Pfam" id="PF13411">
    <property type="entry name" value="MerR_1"/>
    <property type="match status" value="1"/>
</dbReference>
<dbReference type="AlphaFoldDB" id="A0A2T0U815"/>